<dbReference type="Proteomes" id="UP000309117">
    <property type="component" value="Unassembled WGS sequence"/>
</dbReference>
<proteinExistence type="predicted"/>
<evidence type="ECO:0000313" key="3">
    <source>
        <dbReference type="EMBL" id="TGY16905.1"/>
    </source>
</evidence>
<evidence type="ECO:0000256" key="1">
    <source>
        <dbReference type="SAM" id="MobiDB-lite"/>
    </source>
</evidence>
<feature type="region of interest" description="Disordered" evidence="1">
    <location>
        <begin position="23"/>
        <end position="94"/>
    </location>
</feature>
<dbReference type="RefSeq" id="WP_135960327.1">
    <property type="nucleotide sequence ID" value="NZ_AQFR02000001.1"/>
</dbReference>
<feature type="compositionally biased region" description="Low complexity" evidence="1">
    <location>
        <begin position="65"/>
        <end position="76"/>
    </location>
</feature>
<feature type="chain" id="PRO_5038940645" description="Lipoprotein" evidence="2">
    <location>
        <begin position="23"/>
        <end position="293"/>
    </location>
</feature>
<feature type="signal peptide" evidence="2">
    <location>
        <begin position="1"/>
        <end position="22"/>
    </location>
</feature>
<evidence type="ECO:0000313" key="4">
    <source>
        <dbReference type="Proteomes" id="UP000309117"/>
    </source>
</evidence>
<reference evidence="3 4" key="1">
    <citation type="submission" date="2019-04" db="EMBL/GenBank/DDBJ databases">
        <title>Microbes associate with the intestines of laboratory mice.</title>
        <authorList>
            <person name="Navarre W."/>
            <person name="Wong E."/>
            <person name="Huang K."/>
            <person name="Tropini C."/>
            <person name="Ng K."/>
            <person name="Yu B."/>
        </authorList>
    </citation>
    <scope>NUCLEOTIDE SEQUENCE [LARGE SCALE GENOMIC DNA]</scope>
    <source>
        <strain evidence="3 4">NM61_E11</strain>
    </source>
</reference>
<comment type="caution">
    <text evidence="3">The sequence shown here is derived from an EMBL/GenBank/DDBJ whole genome shotgun (WGS) entry which is preliminary data.</text>
</comment>
<gene>
    <name evidence="3" type="ORF">E5351_02640</name>
</gene>
<dbReference type="AlphaFoldDB" id="A0A4S2BRN8"/>
<organism evidence="3 4">
    <name type="scientific">Lactobacillus intestinalis</name>
    <dbReference type="NCBI Taxonomy" id="151781"/>
    <lineage>
        <taxon>Bacteria</taxon>
        <taxon>Bacillati</taxon>
        <taxon>Bacillota</taxon>
        <taxon>Bacilli</taxon>
        <taxon>Lactobacillales</taxon>
        <taxon>Lactobacillaceae</taxon>
        <taxon>Lactobacillus</taxon>
    </lineage>
</organism>
<feature type="compositionally biased region" description="Polar residues" evidence="1">
    <location>
        <begin position="35"/>
        <end position="55"/>
    </location>
</feature>
<keyword evidence="2" id="KW-0732">Signal</keyword>
<evidence type="ECO:0008006" key="5">
    <source>
        <dbReference type="Google" id="ProtNLM"/>
    </source>
</evidence>
<protein>
    <recommendedName>
        <fullName evidence="5">Lipoprotein</fullName>
    </recommendedName>
</protein>
<evidence type="ECO:0000256" key="2">
    <source>
        <dbReference type="SAM" id="SignalP"/>
    </source>
</evidence>
<dbReference type="EMBL" id="SRYV01000003">
    <property type="protein sequence ID" value="TGY16905.1"/>
    <property type="molecule type" value="Genomic_DNA"/>
</dbReference>
<dbReference type="PROSITE" id="PS51257">
    <property type="entry name" value="PROKAR_LIPOPROTEIN"/>
    <property type="match status" value="1"/>
</dbReference>
<sequence length="293" mass="31506">MKNKLGITAAAALVAISLAACSNENNQSSSKSSDKPATSQVEKKQNSSTENSSNTHPRENKTSSENKSTSNSSENKSSSEDKKPSSQAPERNRMEKMTAKLRKALPGMLLPTRDGLGTGSDNLNVRYTKNGNTNTVYYSVGNSPAEFNAPSVKNEKPFAVLTETKNSEDPDGIINYMPAQKGLPTTKLDADTTATTQGAAGQSYLQWNKGDWSYVIQASTQLKENPTDRGKSVLKLVNEYGVPSTSSHGSVHVTMGDSLGSLNTVIAWQKGNSTYQLKAHDTTTAFKMLNSLK</sequence>
<feature type="compositionally biased region" description="Basic and acidic residues" evidence="1">
    <location>
        <begin position="77"/>
        <end position="94"/>
    </location>
</feature>
<accession>A0A4S2BRN8</accession>
<name>A0A4S2BRN8_9LACO</name>